<feature type="compositionally biased region" description="Basic and acidic residues" evidence="1">
    <location>
        <begin position="66"/>
        <end position="87"/>
    </location>
</feature>
<reference evidence="2 3" key="1">
    <citation type="journal article" date="2017" name="Curr. Biol.">
        <title>Genome architecture and evolution of a unichromosomal asexual nematode.</title>
        <authorList>
            <person name="Fradin H."/>
            <person name="Zegar C."/>
            <person name="Gutwein M."/>
            <person name="Lucas J."/>
            <person name="Kovtun M."/>
            <person name="Corcoran D."/>
            <person name="Baugh L.R."/>
            <person name="Kiontke K."/>
            <person name="Gunsalus K."/>
            <person name="Fitch D.H."/>
            <person name="Piano F."/>
        </authorList>
    </citation>
    <scope>NUCLEOTIDE SEQUENCE [LARGE SCALE GENOMIC DNA]</scope>
    <source>
        <strain evidence="2">PF1309</strain>
    </source>
</reference>
<evidence type="ECO:0000256" key="1">
    <source>
        <dbReference type="SAM" id="MobiDB-lite"/>
    </source>
</evidence>
<comment type="caution">
    <text evidence="2">The sequence shown here is derived from an EMBL/GenBank/DDBJ whole genome shotgun (WGS) entry which is preliminary data.</text>
</comment>
<keyword evidence="3" id="KW-1185">Reference proteome</keyword>
<protein>
    <submittedName>
        <fullName evidence="2">Uncharacterized protein</fullName>
    </submittedName>
</protein>
<name>A0A2A2L993_9BILA</name>
<feature type="compositionally biased region" description="Basic and acidic residues" evidence="1">
    <location>
        <begin position="99"/>
        <end position="110"/>
    </location>
</feature>
<proteinExistence type="predicted"/>
<dbReference type="Proteomes" id="UP000218231">
    <property type="component" value="Unassembled WGS sequence"/>
</dbReference>
<evidence type="ECO:0000313" key="2">
    <source>
        <dbReference type="EMBL" id="PAV82714.1"/>
    </source>
</evidence>
<sequence>MIKASTSDGRHPFHSIPKNKRYFDTDIDEISSEDGTTSDDDVRDSEVLCDDEIYVIESEPGGISVRKREGLRQPRRSEEKDTAERLRYPKNSSKNNSKRMFDDSRKMDFT</sequence>
<evidence type="ECO:0000313" key="3">
    <source>
        <dbReference type="Proteomes" id="UP000218231"/>
    </source>
</evidence>
<feature type="region of interest" description="Disordered" evidence="1">
    <location>
        <begin position="59"/>
        <end position="110"/>
    </location>
</feature>
<gene>
    <name evidence="2" type="ORF">WR25_27198</name>
</gene>
<feature type="region of interest" description="Disordered" evidence="1">
    <location>
        <begin position="1"/>
        <end position="44"/>
    </location>
</feature>
<organism evidence="2 3">
    <name type="scientific">Diploscapter pachys</name>
    <dbReference type="NCBI Taxonomy" id="2018661"/>
    <lineage>
        <taxon>Eukaryota</taxon>
        <taxon>Metazoa</taxon>
        <taxon>Ecdysozoa</taxon>
        <taxon>Nematoda</taxon>
        <taxon>Chromadorea</taxon>
        <taxon>Rhabditida</taxon>
        <taxon>Rhabditina</taxon>
        <taxon>Rhabditomorpha</taxon>
        <taxon>Rhabditoidea</taxon>
        <taxon>Rhabditidae</taxon>
        <taxon>Diploscapter</taxon>
    </lineage>
</organism>
<feature type="compositionally biased region" description="Acidic residues" evidence="1">
    <location>
        <begin position="25"/>
        <end position="44"/>
    </location>
</feature>
<dbReference type="EMBL" id="LIAE01007032">
    <property type="protein sequence ID" value="PAV82714.1"/>
    <property type="molecule type" value="Genomic_DNA"/>
</dbReference>
<accession>A0A2A2L993</accession>
<dbReference type="AlphaFoldDB" id="A0A2A2L993"/>